<accession>A0ABP1AQQ2</accession>
<evidence type="ECO:0000313" key="1">
    <source>
        <dbReference type="EMBL" id="CAK9864924.1"/>
    </source>
</evidence>
<sequence>MFKLRSLPDMLPALDLRQPYDSSSDARIMSNHFRIPESKTQEWHSLNMLRGWYDLISLPGGYWYTLRVPTSGRFIPFLVFCIDGRSEFSRIGFLSALLNPCTVSVALFEYVSLAVLTASLPRSASLPDDLCHFPHYWMPEREPGAISSVYTMSSIACIDSRLKKR</sequence>
<protein>
    <submittedName>
        <fullName evidence="1">Uncharacterized protein</fullName>
    </submittedName>
</protein>
<proteinExistence type="predicted"/>
<keyword evidence="2" id="KW-1185">Reference proteome</keyword>
<dbReference type="EMBL" id="OZ023716">
    <property type="protein sequence ID" value="CAK9864924.1"/>
    <property type="molecule type" value="Genomic_DNA"/>
</dbReference>
<gene>
    <name evidence="1" type="ORF">CSSPJE1EN2_LOCUS7919</name>
</gene>
<evidence type="ECO:0000313" key="2">
    <source>
        <dbReference type="Proteomes" id="UP001497522"/>
    </source>
</evidence>
<name>A0ABP1AQQ2_9BRYO</name>
<organism evidence="1 2">
    <name type="scientific">Sphagnum jensenii</name>
    <dbReference type="NCBI Taxonomy" id="128206"/>
    <lineage>
        <taxon>Eukaryota</taxon>
        <taxon>Viridiplantae</taxon>
        <taxon>Streptophyta</taxon>
        <taxon>Embryophyta</taxon>
        <taxon>Bryophyta</taxon>
        <taxon>Sphagnophytina</taxon>
        <taxon>Sphagnopsida</taxon>
        <taxon>Sphagnales</taxon>
        <taxon>Sphagnaceae</taxon>
        <taxon>Sphagnum</taxon>
    </lineage>
</organism>
<dbReference type="Proteomes" id="UP001497522">
    <property type="component" value="Chromosome 15"/>
</dbReference>
<reference evidence="1" key="1">
    <citation type="submission" date="2024-03" db="EMBL/GenBank/DDBJ databases">
        <authorList>
            <consortium name="ELIXIR-Norway"/>
            <consortium name="Elixir Norway"/>
        </authorList>
    </citation>
    <scope>NUCLEOTIDE SEQUENCE</scope>
</reference>